<comment type="subcellular location">
    <subcellularLocation>
        <location evidence="1">Membrane</location>
        <topology evidence="1">Multi-pass membrane protein</topology>
    </subcellularLocation>
</comment>
<dbReference type="OrthoDB" id="3358017at2759"/>
<feature type="transmembrane region" description="Helical" evidence="5">
    <location>
        <begin position="245"/>
        <end position="265"/>
    </location>
</feature>
<feature type="transmembrane region" description="Helical" evidence="5">
    <location>
        <begin position="55"/>
        <end position="76"/>
    </location>
</feature>
<feature type="transmembrane region" description="Helical" evidence="5">
    <location>
        <begin position="129"/>
        <end position="153"/>
    </location>
</feature>
<dbReference type="RefSeq" id="XP_033660687.1">
    <property type="nucleotide sequence ID" value="XM_033809629.1"/>
</dbReference>
<dbReference type="EMBL" id="ML993633">
    <property type="protein sequence ID" value="KAF2159798.1"/>
    <property type="molecule type" value="Genomic_DNA"/>
</dbReference>
<evidence type="ECO:0000256" key="5">
    <source>
        <dbReference type="SAM" id="Phobius"/>
    </source>
</evidence>
<name>A0A6A6C0K4_ZASCE</name>
<dbReference type="Pfam" id="PF04479">
    <property type="entry name" value="RTA1"/>
    <property type="match status" value="1"/>
</dbReference>
<reference evidence="6" key="1">
    <citation type="journal article" date="2020" name="Stud. Mycol.">
        <title>101 Dothideomycetes genomes: a test case for predicting lifestyles and emergence of pathogens.</title>
        <authorList>
            <person name="Haridas S."/>
            <person name="Albert R."/>
            <person name="Binder M."/>
            <person name="Bloem J."/>
            <person name="Labutti K."/>
            <person name="Salamov A."/>
            <person name="Andreopoulos B."/>
            <person name="Baker S."/>
            <person name="Barry K."/>
            <person name="Bills G."/>
            <person name="Bluhm B."/>
            <person name="Cannon C."/>
            <person name="Castanera R."/>
            <person name="Culley D."/>
            <person name="Daum C."/>
            <person name="Ezra D."/>
            <person name="Gonzalez J."/>
            <person name="Henrissat B."/>
            <person name="Kuo A."/>
            <person name="Liang C."/>
            <person name="Lipzen A."/>
            <person name="Lutzoni F."/>
            <person name="Magnuson J."/>
            <person name="Mondo S."/>
            <person name="Nolan M."/>
            <person name="Ohm R."/>
            <person name="Pangilinan J."/>
            <person name="Park H.-J."/>
            <person name="Ramirez L."/>
            <person name="Alfaro M."/>
            <person name="Sun H."/>
            <person name="Tritt A."/>
            <person name="Yoshinaga Y."/>
            <person name="Zwiers L.-H."/>
            <person name="Turgeon B."/>
            <person name="Goodwin S."/>
            <person name="Spatafora J."/>
            <person name="Crous P."/>
            <person name="Grigoriev I."/>
        </authorList>
    </citation>
    <scope>NUCLEOTIDE SEQUENCE</scope>
    <source>
        <strain evidence="6">ATCC 36951</strain>
    </source>
</reference>
<evidence type="ECO:0000313" key="7">
    <source>
        <dbReference type="Proteomes" id="UP000799537"/>
    </source>
</evidence>
<keyword evidence="2 5" id="KW-0812">Transmembrane</keyword>
<dbReference type="PANTHER" id="PTHR31465">
    <property type="entry name" value="PROTEIN RTA1-RELATED"/>
    <property type="match status" value="1"/>
</dbReference>
<dbReference type="GeneID" id="54562901"/>
<evidence type="ECO:0008006" key="8">
    <source>
        <dbReference type="Google" id="ProtNLM"/>
    </source>
</evidence>
<feature type="transmembrane region" description="Helical" evidence="5">
    <location>
        <begin position="211"/>
        <end position="230"/>
    </location>
</feature>
<sequence length="286" mass="32159">MSFVRDTTPTVDNAFSNFRLYNYTPSLQAASLFTALFLLATVWQFHRAARARTWFMIPFCLGGVFEAAGYISRIISSREAPDYALEPYILQTTLLLVAPALFAASVYMNLDKIVQLVDGEEHLIIRRRWLTPIFVSGDMLAFVLQGTGAGLISSKAPTLTTTGKTLALVGLVLQTFYFTLFVLAAAIFDIRIRACSTTKSIHHYRWRQKHMVCLYVVSVLIFARSVVRIVEFAEGFEGYLVSHEVYLYVFDAVLMFVVMVVLGWVHPGEVVAGIREERGSRRSLSS</sequence>
<keyword evidence="4 5" id="KW-0472">Membrane</keyword>
<dbReference type="InterPro" id="IPR007568">
    <property type="entry name" value="RTA1"/>
</dbReference>
<evidence type="ECO:0000256" key="4">
    <source>
        <dbReference type="ARBA" id="ARBA00023136"/>
    </source>
</evidence>
<proteinExistence type="predicted"/>
<organism evidence="6 7">
    <name type="scientific">Zasmidium cellare ATCC 36951</name>
    <dbReference type="NCBI Taxonomy" id="1080233"/>
    <lineage>
        <taxon>Eukaryota</taxon>
        <taxon>Fungi</taxon>
        <taxon>Dikarya</taxon>
        <taxon>Ascomycota</taxon>
        <taxon>Pezizomycotina</taxon>
        <taxon>Dothideomycetes</taxon>
        <taxon>Dothideomycetidae</taxon>
        <taxon>Mycosphaerellales</taxon>
        <taxon>Mycosphaerellaceae</taxon>
        <taxon>Zasmidium</taxon>
    </lineage>
</organism>
<dbReference type="GO" id="GO:0016020">
    <property type="term" value="C:membrane"/>
    <property type="evidence" value="ECO:0007669"/>
    <property type="project" value="UniProtKB-SubCell"/>
</dbReference>
<evidence type="ECO:0000313" key="6">
    <source>
        <dbReference type="EMBL" id="KAF2159798.1"/>
    </source>
</evidence>
<keyword evidence="3 5" id="KW-1133">Transmembrane helix</keyword>
<protein>
    <recommendedName>
        <fullName evidence="8">RTA1 like protein</fullName>
    </recommendedName>
</protein>
<evidence type="ECO:0000256" key="1">
    <source>
        <dbReference type="ARBA" id="ARBA00004141"/>
    </source>
</evidence>
<feature type="transmembrane region" description="Helical" evidence="5">
    <location>
        <begin position="165"/>
        <end position="190"/>
    </location>
</feature>
<keyword evidence="7" id="KW-1185">Reference proteome</keyword>
<dbReference type="AlphaFoldDB" id="A0A6A6C0K4"/>
<feature type="transmembrane region" description="Helical" evidence="5">
    <location>
        <begin position="88"/>
        <end position="108"/>
    </location>
</feature>
<accession>A0A6A6C0K4</accession>
<evidence type="ECO:0000256" key="2">
    <source>
        <dbReference type="ARBA" id="ARBA00022692"/>
    </source>
</evidence>
<dbReference type="PANTHER" id="PTHR31465:SF1">
    <property type="entry name" value="PROTEIN RTA1-RELATED"/>
    <property type="match status" value="1"/>
</dbReference>
<gene>
    <name evidence="6" type="ORF">M409DRAFT_29797</name>
</gene>
<dbReference type="Proteomes" id="UP000799537">
    <property type="component" value="Unassembled WGS sequence"/>
</dbReference>
<evidence type="ECO:0000256" key="3">
    <source>
        <dbReference type="ARBA" id="ARBA00022989"/>
    </source>
</evidence>
<feature type="transmembrane region" description="Helical" evidence="5">
    <location>
        <begin position="20"/>
        <end position="43"/>
    </location>
</feature>